<dbReference type="EMBL" id="JAGRRH010000016">
    <property type="protein sequence ID" value="KAG7355135.1"/>
    <property type="molecule type" value="Genomic_DNA"/>
</dbReference>
<feature type="compositionally biased region" description="Polar residues" evidence="2">
    <location>
        <begin position="74"/>
        <end position="86"/>
    </location>
</feature>
<evidence type="ECO:0000259" key="3">
    <source>
        <dbReference type="Pfam" id="PF23744"/>
    </source>
</evidence>
<dbReference type="PANTHER" id="PTHR22895:SF0">
    <property type="entry name" value="ARMADILLO REPEAT-CONTAINING PROTEIN 6"/>
    <property type="match status" value="1"/>
</dbReference>
<evidence type="ECO:0000256" key="2">
    <source>
        <dbReference type="SAM" id="MobiDB-lite"/>
    </source>
</evidence>
<sequence length="721" mass="78834">MNLLSKNVSDKADGSPLIRLSLVSSSSGSSPQMIRTTTKISPTTPEIEAKKASPFSRFGPNSKASDDHKWNPFSDKSSVVTPSPKQSRLKKEVMKFQSLADLTSYLTRNSNSFLPSHAIKGYCQQIVAFMKEDEDNAEIHVEGGRTLFLLSLQDRTDREGASSTKSGVESLLSAMEHFSDDALLQSQSCLALESLLAWEENQTIVLSKRGQVEVFYSAMESFPEDTELIVAALGALYNLSCNPDAVEDSIAKDLAYAIPPILNLLKENRDHVDFYERGLSTLAKLTEDNPASQLLFCQDGQLGIRVAVDALHNERFSDRPKIQLAAVLILQHVASHSSLECKGKIVMHGGLDRILHTLQQHCYVLFRPADKRTASVPIMASALHTLANLSSSKVNGHDKTRQEMGKAVPIILRVLKKHHNLPQIQLSGYTALKNLADIHANLVTRNGGVAIIMKSLAEHINDPAVQKQACRTLVQMFSKQQNDAMSTNNILSGESNPSAAVALDLVRLVAEEDGIEIIFRTVRMHQARRPVLEPAIEALHYLSCSRNLTPQQKQQLCLEENVVVTLGSIRNFTESEPICESGCGLVLNMSFFAPSKQDNMATVGGIQTVLSAMRRHGLNAKIQEYGCGILSGLCLNPATHNEFMDEEGISTVLSAMVVHPYQPGVQAFGCDVLLSISSVSSNQKKLVMEANAKQVASDAMIRHKKHGGVQNRGSALLKALA</sequence>
<accession>A0A9K3PPA9</accession>
<dbReference type="OrthoDB" id="49336at2759"/>
<dbReference type="PANTHER" id="PTHR22895">
    <property type="entry name" value="ARMADILLO REPEAT-CONTAINING PROTEIN 6"/>
    <property type="match status" value="1"/>
</dbReference>
<gene>
    <name evidence="4" type="ORF">IV203_004491</name>
</gene>
<evidence type="ECO:0000313" key="5">
    <source>
        <dbReference type="Proteomes" id="UP000693970"/>
    </source>
</evidence>
<reference evidence="4" key="1">
    <citation type="journal article" date="2021" name="Sci. Rep.">
        <title>Diploid genomic architecture of Nitzschia inconspicua, an elite biomass production diatom.</title>
        <authorList>
            <person name="Oliver A."/>
            <person name="Podell S."/>
            <person name="Pinowska A."/>
            <person name="Traller J.C."/>
            <person name="Smith S.R."/>
            <person name="McClure R."/>
            <person name="Beliaev A."/>
            <person name="Bohutskyi P."/>
            <person name="Hill E.A."/>
            <person name="Rabines A."/>
            <person name="Zheng H."/>
            <person name="Allen L.Z."/>
            <person name="Kuo A."/>
            <person name="Grigoriev I.V."/>
            <person name="Allen A.E."/>
            <person name="Hazlebeck D."/>
            <person name="Allen E.E."/>
        </authorList>
    </citation>
    <scope>NUCLEOTIDE SEQUENCE</scope>
    <source>
        <strain evidence="4">Hildebrandi</strain>
    </source>
</reference>
<keyword evidence="5" id="KW-1185">Reference proteome</keyword>
<dbReference type="InterPro" id="IPR000225">
    <property type="entry name" value="Armadillo"/>
</dbReference>
<name>A0A9K3PPA9_9STRA</name>
<feature type="region of interest" description="Disordered" evidence="2">
    <location>
        <begin position="23"/>
        <end position="86"/>
    </location>
</feature>
<dbReference type="InterPro" id="IPR056597">
    <property type="entry name" value="ARM_LRRK2"/>
</dbReference>
<feature type="domain" description="LRRK2 ARM repeat" evidence="3">
    <location>
        <begin position="123"/>
        <end position="332"/>
    </location>
</feature>
<dbReference type="SMART" id="SM00185">
    <property type="entry name" value="ARM"/>
    <property type="match status" value="4"/>
</dbReference>
<dbReference type="Pfam" id="PF23744">
    <property type="entry name" value="ARM_LRRK2"/>
    <property type="match status" value="1"/>
</dbReference>
<protein>
    <recommendedName>
        <fullName evidence="3">LRRK2 ARM repeat domain-containing protein</fullName>
    </recommendedName>
</protein>
<reference evidence="4" key="2">
    <citation type="submission" date="2021-04" db="EMBL/GenBank/DDBJ databases">
        <authorList>
            <person name="Podell S."/>
        </authorList>
    </citation>
    <scope>NUCLEOTIDE SEQUENCE</scope>
    <source>
        <strain evidence="4">Hildebrandi</strain>
    </source>
</reference>
<dbReference type="Proteomes" id="UP000693970">
    <property type="component" value="Unassembled WGS sequence"/>
</dbReference>
<feature type="compositionally biased region" description="Polar residues" evidence="2">
    <location>
        <begin position="31"/>
        <end position="44"/>
    </location>
</feature>
<comment type="caution">
    <text evidence="4">The sequence shown here is derived from an EMBL/GenBank/DDBJ whole genome shotgun (WGS) entry which is preliminary data.</text>
</comment>
<evidence type="ECO:0000313" key="4">
    <source>
        <dbReference type="EMBL" id="KAG7355135.1"/>
    </source>
</evidence>
<keyword evidence="1" id="KW-0677">Repeat</keyword>
<organism evidence="4 5">
    <name type="scientific">Nitzschia inconspicua</name>
    <dbReference type="NCBI Taxonomy" id="303405"/>
    <lineage>
        <taxon>Eukaryota</taxon>
        <taxon>Sar</taxon>
        <taxon>Stramenopiles</taxon>
        <taxon>Ochrophyta</taxon>
        <taxon>Bacillariophyta</taxon>
        <taxon>Bacillariophyceae</taxon>
        <taxon>Bacillariophycidae</taxon>
        <taxon>Bacillariales</taxon>
        <taxon>Bacillariaceae</taxon>
        <taxon>Nitzschia</taxon>
    </lineage>
</organism>
<evidence type="ECO:0000256" key="1">
    <source>
        <dbReference type="ARBA" id="ARBA00022737"/>
    </source>
</evidence>
<dbReference type="AlphaFoldDB" id="A0A9K3PPA9"/>
<proteinExistence type="predicted"/>